<evidence type="ECO:0000256" key="14">
    <source>
        <dbReference type="ARBA" id="ARBA00023264"/>
    </source>
</evidence>
<keyword evidence="14" id="KW-1208">Phospholipid metabolism</keyword>
<feature type="transmembrane region" description="Helical" evidence="19">
    <location>
        <begin position="45"/>
        <end position="65"/>
    </location>
</feature>
<dbReference type="InterPro" id="IPR000829">
    <property type="entry name" value="DAGK"/>
</dbReference>
<dbReference type="AlphaFoldDB" id="A0A6V7RGH7"/>
<keyword evidence="5 20" id="KW-0808">Transferase</keyword>
<dbReference type="EC" id="2.7.1.66" evidence="20"/>
<dbReference type="GO" id="GO:0046872">
    <property type="term" value="F:metal ion binding"/>
    <property type="evidence" value="ECO:0007669"/>
    <property type="project" value="UniProtKB-KW"/>
</dbReference>
<feature type="transmembrane region" description="Helical" evidence="19">
    <location>
        <begin position="21"/>
        <end position="39"/>
    </location>
</feature>
<gene>
    <name evidence="20" type="primary">dgkA</name>
    <name evidence="20" type="ORF">JEOSCH030_01187</name>
</gene>
<keyword evidence="3" id="KW-1003">Cell membrane</keyword>
<dbReference type="RefSeq" id="WP_186087594.1">
    <property type="nucleotide sequence ID" value="NZ_BMDB01000001.1"/>
</dbReference>
<evidence type="ECO:0000256" key="6">
    <source>
        <dbReference type="ARBA" id="ARBA00022692"/>
    </source>
</evidence>
<keyword evidence="6 19" id="KW-0812">Transmembrane</keyword>
<evidence type="ECO:0000256" key="16">
    <source>
        <dbReference type="PIRSR" id="PIRSR600829-2"/>
    </source>
</evidence>
<dbReference type="PANTHER" id="PTHR34299:SF1">
    <property type="entry name" value="DIACYLGLYCEROL KINASE"/>
    <property type="match status" value="1"/>
</dbReference>
<dbReference type="InterPro" id="IPR033717">
    <property type="entry name" value="UDPK"/>
</dbReference>
<feature type="transmembrane region" description="Helical" evidence="19">
    <location>
        <begin position="86"/>
        <end position="107"/>
    </location>
</feature>
<evidence type="ECO:0000256" key="18">
    <source>
        <dbReference type="PIRSR" id="PIRSR600829-4"/>
    </source>
</evidence>
<evidence type="ECO:0000256" key="4">
    <source>
        <dbReference type="ARBA" id="ARBA00022516"/>
    </source>
</evidence>
<evidence type="ECO:0000256" key="12">
    <source>
        <dbReference type="ARBA" id="ARBA00023136"/>
    </source>
</evidence>
<sequence length="115" mass="12971">MKRFKYPFEGLYYITSKDYHFIAHLLTSVAVIIFGFIFKIDAVEWLFIVSAIFAVLILETLNTALEETVDLVTNEYHPLAKHAKDIAALAVLLACIYAGVVGMIVFIPKILSLFN</sequence>
<dbReference type="PROSITE" id="PS01069">
    <property type="entry name" value="DAGK_PROKAR"/>
    <property type="match status" value="1"/>
</dbReference>
<keyword evidence="13" id="KW-0594">Phospholipid biosynthesis</keyword>
<comment type="subcellular location">
    <subcellularLocation>
        <location evidence="1">Cell membrane</location>
        <topology evidence="1">Multi-pass membrane protein</topology>
    </subcellularLocation>
</comment>
<evidence type="ECO:0000256" key="5">
    <source>
        <dbReference type="ARBA" id="ARBA00022679"/>
    </source>
</evidence>
<dbReference type="EMBL" id="CAJEWE010000010">
    <property type="protein sequence ID" value="CAD2076950.1"/>
    <property type="molecule type" value="Genomic_DNA"/>
</dbReference>
<keyword evidence="21" id="KW-1185">Reference proteome</keyword>
<keyword evidence="8 20" id="KW-0418">Kinase</keyword>
<reference evidence="20 21" key="1">
    <citation type="submission" date="2020-07" db="EMBL/GenBank/DDBJ databases">
        <authorList>
            <person name="Criscuolo A."/>
        </authorList>
    </citation>
    <scope>NUCLEOTIDE SEQUENCE [LARGE SCALE GENOMIC DNA]</scope>
    <source>
        <strain evidence="21">CIP 111030</strain>
    </source>
</reference>
<keyword evidence="12 19" id="KW-0472">Membrane</keyword>
<dbReference type="CDD" id="cd14265">
    <property type="entry name" value="UDPK_IM_like"/>
    <property type="match status" value="1"/>
</dbReference>
<comment type="similarity">
    <text evidence="2">Belongs to the bacterial diacylglycerol kinase family.</text>
</comment>
<keyword evidence="18" id="KW-0460">Magnesium</keyword>
<dbReference type="Pfam" id="PF01219">
    <property type="entry name" value="DAGK_prokar"/>
    <property type="match status" value="1"/>
</dbReference>
<dbReference type="GO" id="GO:0008654">
    <property type="term" value="P:phospholipid biosynthetic process"/>
    <property type="evidence" value="ECO:0007669"/>
    <property type="project" value="UniProtKB-KW"/>
</dbReference>
<evidence type="ECO:0000256" key="10">
    <source>
        <dbReference type="ARBA" id="ARBA00022989"/>
    </source>
</evidence>
<dbReference type="Proteomes" id="UP000521032">
    <property type="component" value="Unassembled WGS sequence"/>
</dbReference>
<feature type="binding site" evidence="17">
    <location>
        <position position="6"/>
    </location>
    <ligand>
        <name>ATP</name>
        <dbReference type="ChEBI" id="CHEBI:30616"/>
    </ligand>
</feature>
<evidence type="ECO:0000256" key="2">
    <source>
        <dbReference type="ARBA" id="ARBA00005967"/>
    </source>
</evidence>
<dbReference type="GO" id="GO:0005886">
    <property type="term" value="C:plasma membrane"/>
    <property type="evidence" value="ECO:0007669"/>
    <property type="project" value="UniProtKB-SubCell"/>
</dbReference>
<evidence type="ECO:0000256" key="1">
    <source>
        <dbReference type="ARBA" id="ARBA00004651"/>
    </source>
</evidence>
<dbReference type="GO" id="GO:0005524">
    <property type="term" value="F:ATP binding"/>
    <property type="evidence" value="ECO:0007669"/>
    <property type="project" value="UniProtKB-KW"/>
</dbReference>
<feature type="binding site" evidence="17">
    <location>
        <begin position="84"/>
        <end position="85"/>
    </location>
    <ligand>
        <name>ATP</name>
        <dbReference type="ChEBI" id="CHEBI:30616"/>
    </ligand>
</feature>
<evidence type="ECO:0000313" key="21">
    <source>
        <dbReference type="Proteomes" id="UP000521032"/>
    </source>
</evidence>
<dbReference type="PANTHER" id="PTHR34299">
    <property type="entry name" value="DIACYLGLYCEROL KINASE"/>
    <property type="match status" value="1"/>
</dbReference>
<evidence type="ECO:0000256" key="9">
    <source>
        <dbReference type="ARBA" id="ARBA00022840"/>
    </source>
</evidence>
<keyword evidence="10 19" id="KW-1133">Transmembrane helix</keyword>
<feature type="binding site" evidence="17">
    <location>
        <begin position="75"/>
        <end position="77"/>
    </location>
    <ligand>
        <name>ATP</name>
        <dbReference type="ChEBI" id="CHEBI:30616"/>
    </ligand>
</feature>
<evidence type="ECO:0000256" key="3">
    <source>
        <dbReference type="ARBA" id="ARBA00022475"/>
    </source>
</evidence>
<name>A0A6V7RGH7_9BACL</name>
<dbReference type="Gene3D" id="1.10.287.3610">
    <property type="match status" value="1"/>
</dbReference>
<evidence type="ECO:0000256" key="8">
    <source>
        <dbReference type="ARBA" id="ARBA00022777"/>
    </source>
</evidence>
<evidence type="ECO:0000313" key="20">
    <source>
        <dbReference type="EMBL" id="CAD2076950.1"/>
    </source>
</evidence>
<dbReference type="InterPro" id="IPR036945">
    <property type="entry name" value="DAGK_sf"/>
</dbReference>
<protein>
    <submittedName>
        <fullName evidence="20">Undecaprenol kinase</fullName>
        <ecNumber evidence="20">2.7.1.66</ecNumber>
    </submittedName>
</protein>
<comment type="caution">
    <text evidence="20">The sequence shown here is derived from an EMBL/GenBank/DDBJ whole genome shotgun (WGS) entry which is preliminary data.</text>
</comment>
<feature type="binding site" evidence="18">
    <location>
        <position position="66"/>
    </location>
    <ligand>
        <name>a divalent metal cation</name>
        <dbReference type="ChEBI" id="CHEBI:60240"/>
    </ligand>
</feature>
<evidence type="ECO:0000256" key="15">
    <source>
        <dbReference type="PIRSR" id="PIRSR600829-1"/>
    </source>
</evidence>
<keyword evidence="18" id="KW-0479">Metal-binding</keyword>
<keyword evidence="4" id="KW-0444">Lipid biosynthesis</keyword>
<dbReference type="GO" id="GO:0036433">
    <property type="term" value="F:di-trans, poly-cis-undecaprenol kinase activity"/>
    <property type="evidence" value="ECO:0007669"/>
    <property type="project" value="UniProtKB-EC"/>
</dbReference>
<evidence type="ECO:0000256" key="13">
    <source>
        <dbReference type="ARBA" id="ARBA00023209"/>
    </source>
</evidence>
<keyword evidence="7 17" id="KW-0547">Nucleotide-binding</keyword>
<keyword evidence="9 17" id="KW-0067">ATP-binding</keyword>
<feature type="binding site" evidence="16">
    <location>
        <position position="59"/>
    </location>
    <ligand>
        <name>substrate</name>
    </ligand>
</feature>
<evidence type="ECO:0000256" key="17">
    <source>
        <dbReference type="PIRSR" id="PIRSR600829-3"/>
    </source>
</evidence>
<evidence type="ECO:0000256" key="11">
    <source>
        <dbReference type="ARBA" id="ARBA00023098"/>
    </source>
</evidence>
<feature type="binding site" evidence="17">
    <location>
        <position position="66"/>
    </location>
    <ligand>
        <name>ATP</name>
        <dbReference type="ChEBI" id="CHEBI:30616"/>
    </ligand>
</feature>
<feature type="active site" description="Proton acceptor" evidence="15">
    <location>
        <position position="59"/>
    </location>
</feature>
<keyword evidence="11" id="KW-0443">Lipid metabolism</keyword>
<accession>A0A6V7RGH7</accession>
<proteinExistence type="inferred from homology"/>
<evidence type="ECO:0000256" key="19">
    <source>
        <dbReference type="SAM" id="Phobius"/>
    </source>
</evidence>
<comment type="cofactor">
    <cofactor evidence="18">
        <name>Mg(2+)</name>
        <dbReference type="ChEBI" id="CHEBI:18420"/>
    </cofactor>
    <text evidence="18">Mn(2+), Zn(2+), Cd(2+) and Co(2+) support activity to lesser extents.</text>
</comment>
<evidence type="ECO:0000256" key="7">
    <source>
        <dbReference type="ARBA" id="ARBA00022741"/>
    </source>
</evidence>
<organism evidence="20 21">
    <name type="scientific">Phocicoccus schoeneichii</name>
    <dbReference type="NCBI Taxonomy" id="1812261"/>
    <lineage>
        <taxon>Bacteria</taxon>
        <taxon>Bacillati</taxon>
        <taxon>Bacillota</taxon>
        <taxon>Bacilli</taxon>
        <taxon>Bacillales</taxon>
        <taxon>Salinicoccaceae</taxon>
        <taxon>Phocicoccus</taxon>
    </lineage>
</organism>